<dbReference type="Pfam" id="PF08206">
    <property type="entry name" value="OB_RNB"/>
    <property type="match status" value="1"/>
</dbReference>
<comment type="similarity">
    <text evidence="8">Belongs to the RNR ribonuclease family. RNase R subfamily.</text>
</comment>
<dbReference type="GO" id="GO:0003723">
    <property type="term" value="F:RNA binding"/>
    <property type="evidence" value="ECO:0007669"/>
    <property type="project" value="UniProtKB-UniRule"/>
</dbReference>
<dbReference type="InterPro" id="IPR001900">
    <property type="entry name" value="RNase_II/R"/>
</dbReference>
<comment type="catalytic activity">
    <reaction evidence="1 8">
        <text>Exonucleolytic cleavage in the 3'- to 5'-direction to yield nucleoside 5'-phosphates.</text>
        <dbReference type="EC" id="3.1.13.1"/>
    </reaction>
</comment>
<protein>
    <recommendedName>
        <fullName evidence="8">Ribonuclease R</fullName>
        <shortName evidence="8">RNase R</shortName>
        <ecNumber evidence="8">3.1.13.1</ecNumber>
    </recommendedName>
</protein>
<reference evidence="10 11" key="1">
    <citation type="submission" date="2019-03" db="EMBL/GenBank/DDBJ databases">
        <title>Genomic Encyclopedia of Type Strains, Phase IV (KMG-IV): sequencing the most valuable type-strain genomes for metagenomic binning, comparative biology and taxonomic classification.</title>
        <authorList>
            <person name="Goeker M."/>
        </authorList>
    </citation>
    <scope>NUCLEOTIDE SEQUENCE [LARGE SCALE GENOMIC DNA]</scope>
    <source>
        <strain evidence="10 11">DSM 100013</strain>
    </source>
</reference>
<dbReference type="InterPro" id="IPR011129">
    <property type="entry name" value="CSD"/>
</dbReference>
<dbReference type="InterPro" id="IPR011805">
    <property type="entry name" value="RNase_R"/>
</dbReference>
<dbReference type="NCBIfam" id="TIGR02063">
    <property type="entry name" value="RNase_R"/>
    <property type="match status" value="1"/>
</dbReference>
<dbReference type="PROSITE" id="PS01175">
    <property type="entry name" value="RIBONUCLEASE_II"/>
    <property type="match status" value="1"/>
</dbReference>
<evidence type="ECO:0000313" key="10">
    <source>
        <dbReference type="EMBL" id="TCQ02138.1"/>
    </source>
</evidence>
<dbReference type="Pfam" id="PF00773">
    <property type="entry name" value="RNB"/>
    <property type="match status" value="1"/>
</dbReference>
<dbReference type="InterPro" id="IPR012340">
    <property type="entry name" value="NA-bd_OB-fold"/>
</dbReference>
<dbReference type="InterPro" id="IPR004476">
    <property type="entry name" value="RNase_II/RNase_R"/>
</dbReference>
<dbReference type="InterPro" id="IPR040476">
    <property type="entry name" value="CSD2"/>
</dbReference>
<evidence type="ECO:0000256" key="3">
    <source>
        <dbReference type="ARBA" id="ARBA00022490"/>
    </source>
</evidence>
<name>A0A4R2TFH8_9FIRM</name>
<evidence type="ECO:0000256" key="1">
    <source>
        <dbReference type="ARBA" id="ARBA00001849"/>
    </source>
</evidence>
<dbReference type="HAMAP" id="MF_01895">
    <property type="entry name" value="RNase_R"/>
    <property type="match status" value="1"/>
</dbReference>
<evidence type="ECO:0000313" key="11">
    <source>
        <dbReference type="Proteomes" id="UP000295504"/>
    </source>
</evidence>
<dbReference type="OrthoDB" id="9764149at2"/>
<dbReference type="SMART" id="SM00955">
    <property type="entry name" value="RNB"/>
    <property type="match status" value="1"/>
</dbReference>
<dbReference type="AlphaFoldDB" id="A0A4R2TFH8"/>
<dbReference type="SMART" id="SM00357">
    <property type="entry name" value="CSP"/>
    <property type="match status" value="2"/>
</dbReference>
<keyword evidence="6 8" id="KW-0269">Exonuclease</keyword>
<dbReference type="Gene3D" id="2.40.50.140">
    <property type="entry name" value="Nucleic acid-binding proteins"/>
    <property type="match status" value="3"/>
</dbReference>
<evidence type="ECO:0000259" key="9">
    <source>
        <dbReference type="PROSITE" id="PS50126"/>
    </source>
</evidence>
<keyword evidence="4 8" id="KW-0540">Nuclease</keyword>
<comment type="caution">
    <text evidence="10">The sequence shown here is derived from an EMBL/GenBank/DDBJ whole genome shotgun (WGS) entry which is preliminary data.</text>
</comment>
<dbReference type="SUPFAM" id="SSF50249">
    <property type="entry name" value="Nucleic acid-binding proteins"/>
    <property type="match status" value="4"/>
</dbReference>
<keyword evidence="7 8" id="KW-0694">RNA-binding</keyword>
<dbReference type="NCBIfam" id="TIGR00358">
    <property type="entry name" value="3_prime_RNase"/>
    <property type="match status" value="1"/>
</dbReference>
<dbReference type="EMBL" id="SLYC01000018">
    <property type="protein sequence ID" value="TCQ02138.1"/>
    <property type="molecule type" value="Genomic_DNA"/>
</dbReference>
<dbReference type="InterPro" id="IPR013223">
    <property type="entry name" value="RNase_B_OB_dom"/>
</dbReference>
<accession>A0A4R2TFH8</accession>
<comment type="subcellular location">
    <subcellularLocation>
        <location evidence="2 8">Cytoplasm</location>
    </subcellularLocation>
</comment>
<keyword evidence="11" id="KW-1185">Reference proteome</keyword>
<dbReference type="CDD" id="cd04471">
    <property type="entry name" value="S1_RNase_R"/>
    <property type="match status" value="1"/>
</dbReference>
<dbReference type="GO" id="GO:0008859">
    <property type="term" value="F:exoribonuclease II activity"/>
    <property type="evidence" value="ECO:0007669"/>
    <property type="project" value="UniProtKB-UniRule"/>
</dbReference>
<proteinExistence type="inferred from homology"/>
<dbReference type="InterPro" id="IPR050180">
    <property type="entry name" value="RNR_Ribonuclease"/>
</dbReference>
<dbReference type="SMART" id="SM00316">
    <property type="entry name" value="S1"/>
    <property type="match status" value="1"/>
</dbReference>
<comment type="function">
    <text evidence="8">3'-5' exoribonuclease that releases 5'-nucleoside monophosphates and is involved in maturation of structured RNAs.</text>
</comment>
<evidence type="ECO:0000256" key="5">
    <source>
        <dbReference type="ARBA" id="ARBA00022801"/>
    </source>
</evidence>
<evidence type="ECO:0000256" key="2">
    <source>
        <dbReference type="ARBA" id="ARBA00004496"/>
    </source>
</evidence>
<dbReference type="InterPro" id="IPR003029">
    <property type="entry name" value="S1_domain"/>
</dbReference>
<evidence type="ECO:0000256" key="6">
    <source>
        <dbReference type="ARBA" id="ARBA00022839"/>
    </source>
</evidence>
<evidence type="ECO:0000256" key="7">
    <source>
        <dbReference type="ARBA" id="ARBA00022884"/>
    </source>
</evidence>
<feature type="domain" description="S1 motif" evidence="9">
    <location>
        <begin position="624"/>
        <end position="704"/>
    </location>
</feature>
<dbReference type="EC" id="3.1.13.1" evidence="8"/>
<dbReference type="RefSeq" id="WP_132848540.1">
    <property type="nucleotide sequence ID" value="NZ_CP058648.1"/>
</dbReference>
<dbReference type="PANTHER" id="PTHR23355:SF9">
    <property type="entry name" value="DIS3-LIKE EXONUCLEASE 2"/>
    <property type="match status" value="1"/>
</dbReference>
<evidence type="ECO:0000256" key="8">
    <source>
        <dbReference type="HAMAP-Rule" id="MF_01895"/>
    </source>
</evidence>
<dbReference type="Proteomes" id="UP000295504">
    <property type="component" value="Unassembled WGS sequence"/>
</dbReference>
<evidence type="ECO:0000256" key="4">
    <source>
        <dbReference type="ARBA" id="ARBA00022722"/>
    </source>
</evidence>
<dbReference type="InterPro" id="IPR022966">
    <property type="entry name" value="RNase_II/R_CS"/>
</dbReference>
<organism evidence="10 11">
    <name type="scientific">Serpentinicella alkaliphila</name>
    <dbReference type="NCBI Taxonomy" id="1734049"/>
    <lineage>
        <taxon>Bacteria</taxon>
        <taxon>Bacillati</taxon>
        <taxon>Bacillota</taxon>
        <taxon>Clostridia</taxon>
        <taxon>Peptostreptococcales</taxon>
        <taxon>Natronincolaceae</taxon>
        <taxon>Serpentinicella</taxon>
    </lineage>
</organism>
<dbReference type="GO" id="GO:0005829">
    <property type="term" value="C:cytosol"/>
    <property type="evidence" value="ECO:0007669"/>
    <property type="project" value="TreeGrafter"/>
</dbReference>
<dbReference type="GO" id="GO:0006402">
    <property type="term" value="P:mRNA catabolic process"/>
    <property type="evidence" value="ECO:0007669"/>
    <property type="project" value="TreeGrafter"/>
</dbReference>
<dbReference type="Pfam" id="PF17876">
    <property type="entry name" value="CSD2"/>
    <property type="match status" value="1"/>
</dbReference>
<keyword evidence="3 8" id="KW-0963">Cytoplasm</keyword>
<keyword evidence="5 8" id="KW-0378">Hydrolase</keyword>
<dbReference type="Pfam" id="PF00575">
    <property type="entry name" value="S1"/>
    <property type="match status" value="1"/>
</dbReference>
<gene>
    <name evidence="8" type="primary">rnr</name>
    <name evidence="10" type="ORF">EDD79_101818</name>
</gene>
<dbReference type="PANTHER" id="PTHR23355">
    <property type="entry name" value="RIBONUCLEASE"/>
    <property type="match status" value="1"/>
</dbReference>
<dbReference type="PROSITE" id="PS50126">
    <property type="entry name" value="S1"/>
    <property type="match status" value="1"/>
</dbReference>
<sequence length="710" mass="81914">MSIKEKIVEFMRESAYSPMLEEELINALEIEGKEKKVFGKLLSEMEQEGLIIKTRKKRYGVPERMGLIVGRLESHSRGYGFVVSELEEVRDVFIPSNFMNGGMHRDKVIARINNMGSDSKKCEGEIIRILERANSEIVGTYEDSRNFGFVVPDDNKLSMDVFIPKGERNGAKTGSKVVCEITKWPEARRNPEGRIIEVLGDKDDVGTDILAIMRQYKLDPDFPEEVMDEVNSIPEEIPEDEIKRRVDLRHIKMVTIDGADAKDLDDAVSVEKLGNGNYKLGVHIADVAHYVRENTELDKEAVKRATSVYLVDRVIPMLPKKLSNGVCSLNPHIDRLTLTCFMEIDSKGKVVNHEIMESVIKINERMIYEDVSNILEKDDPVLKERYKDLLEDFKTMEELYKILNKRRDDRGAIDFDFPESKVILDDKGKPIEIKRYERRTANRIIEEFMLVCNETVSEHYHWLNAPFVYRVHEEPSLERIEEFNKFIHNFGYHLKGLTEEIHPKTLQDLLKKIEGKKEEAVINTLMLRSLRKARYAPNNLGHFGLAAKYYSHFTSPIRRYPDLMIHRIIKEHLQGKLTGKRSEKLKATVAYISDQSSARERIADDAERDTVDLKKAEYMQERIGEVFEGIVSGITSFGMFVELGNTIEGMVRLSSLVDDYYIYNSEHHSLTGERTKKTYRIGDEVTIQVARVDLMQKEIDFNLIDTTNNN</sequence>